<keyword evidence="2" id="KW-0031">Aminopeptidase</keyword>
<name>A0A1C6UPL2_9ACTN</name>
<dbReference type="GO" id="GO:0046872">
    <property type="term" value="F:metal ion binding"/>
    <property type="evidence" value="ECO:0007669"/>
    <property type="project" value="UniProtKB-KW"/>
</dbReference>
<keyword evidence="2" id="KW-0645">Protease</keyword>
<dbReference type="EMBL" id="FMIA01000002">
    <property type="protein sequence ID" value="SCL55918.1"/>
    <property type="molecule type" value="Genomic_DNA"/>
</dbReference>
<dbReference type="OrthoDB" id="9803993at2"/>
<dbReference type="STRING" id="683228.GA0070617_3096"/>
<dbReference type="PANTHER" id="PTHR34448:SF1">
    <property type="entry name" value="BLL6088 PROTEIN"/>
    <property type="match status" value="1"/>
</dbReference>
<dbReference type="GO" id="GO:0006508">
    <property type="term" value="P:proteolysis"/>
    <property type="evidence" value="ECO:0007669"/>
    <property type="project" value="InterPro"/>
</dbReference>
<sequence>MTDWAALQVAKAARNVVDTSLAVRPGEQVLVAADHNSDQAVVDALLAAVASAGAEGTLVVQPARVRAGEPANTVMAAALAGADVIISPTSTALSFTPELKQALNRGARAIVMTGVTRAELTGGAGVADYEEVYRITKPLSDAITAGSRMRITSAQGSDLTASLEGVTCGVGASFAREPGQISSYPSGEAWSAPATGTGQGVLVADGSAHQLGKLREPIRVHFTDGRAVRIEGGAQADELRQMIDGVENGDNLGELSIGTNPAARFLGNITEDKKQVGTVHFALGNSVVGGTVKAPIHVDLLLLTPTVEVDGEILVQDGKIVKTA</sequence>
<dbReference type="RefSeq" id="WP_091438171.1">
    <property type="nucleotide sequence ID" value="NZ_BMMJ01000005.1"/>
</dbReference>
<keyword evidence="2" id="KW-0378">Hydrolase</keyword>
<dbReference type="InterPro" id="IPR052170">
    <property type="entry name" value="M29_Exopeptidase"/>
</dbReference>
<dbReference type="AlphaFoldDB" id="A0A1C6UPL2"/>
<evidence type="ECO:0000256" key="1">
    <source>
        <dbReference type="ARBA" id="ARBA00022723"/>
    </source>
</evidence>
<dbReference type="PANTHER" id="PTHR34448">
    <property type="entry name" value="AMINOPEPTIDASE"/>
    <property type="match status" value="1"/>
</dbReference>
<reference evidence="2 3" key="1">
    <citation type="submission" date="2016-06" db="EMBL/GenBank/DDBJ databases">
        <authorList>
            <person name="Kjaerup R.B."/>
            <person name="Dalgaard T.S."/>
            <person name="Juul-Madsen H.R."/>
        </authorList>
    </citation>
    <scope>NUCLEOTIDE SEQUENCE [LARGE SCALE GENOMIC DNA]</scope>
    <source>
        <strain evidence="2 3">DSM 45577</strain>
    </source>
</reference>
<dbReference type="SUPFAM" id="SSF144052">
    <property type="entry name" value="Thermophilic metalloprotease-like"/>
    <property type="match status" value="1"/>
</dbReference>
<keyword evidence="3" id="KW-1185">Reference proteome</keyword>
<dbReference type="GO" id="GO:0004177">
    <property type="term" value="F:aminopeptidase activity"/>
    <property type="evidence" value="ECO:0007669"/>
    <property type="project" value="UniProtKB-KW"/>
</dbReference>
<proteinExistence type="predicted"/>
<gene>
    <name evidence="2" type="ORF">GA0070617_3096</name>
</gene>
<accession>A0A1C6UPL2</accession>
<keyword evidence="1" id="KW-0479">Metal-binding</keyword>
<organism evidence="2 3">
    <name type="scientific">Micromonospora yangpuensis</name>
    <dbReference type="NCBI Taxonomy" id="683228"/>
    <lineage>
        <taxon>Bacteria</taxon>
        <taxon>Bacillati</taxon>
        <taxon>Actinomycetota</taxon>
        <taxon>Actinomycetes</taxon>
        <taxon>Micromonosporales</taxon>
        <taxon>Micromonosporaceae</taxon>
        <taxon>Micromonospora</taxon>
    </lineage>
</organism>
<evidence type="ECO:0000313" key="3">
    <source>
        <dbReference type="Proteomes" id="UP000198937"/>
    </source>
</evidence>
<dbReference type="Proteomes" id="UP000198937">
    <property type="component" value="Unassembled WGS sequence"/>
</dbReference>
<dbReference type="Pfam" id="PF26233">
    <property type="entry name" value="NicX"/>
    <property type="match status" value="1"/>
</dbReference>
<evidence type="ECO:0000313" key="2">
    <source>
        <dbReference type="EMBL" id="SCL55918.1"/>
    </source>
</evidence>
<protein>
    <submittedName>
        <fullName evidence="2">Leucyl aminopeptidase (Aminopeptidase T)</fullName>
    </submittedName>
</protein>
<dbReference type="InterPro" id="IPR058739">
    <property type="entry name" value="NicX"/>
</dbReference>